<keyword evidence="2" id="KW-1185">Reference proteome</keyword>
<protein>
    <submittedName>
        <fullName evidence="1">PhnD/SsuA/transferrin family substrate-binding protein</fullName>
    </submittedName>
</protein>
<dbReference type="Proteomes" id="UP001517388">
    <property type="component" value="Unassembled WGS sequence"/>
</dbReference>
<evidence type="ECO:0000313" key="1">
    <source>
        <dbReference type="EMBL" id="MTJ42228.1"/>
    </source>
</evidence>
<evidence type="ECO:0000313" key="2">
    <source>
        <dbReference type="Proteomes" id="UP001517388"/>
    </source>
</evidence>
<dbReference type="EMBL" id="VILF01000001">
    <property type="protein sequence ID" value="MTJ42228.1"/>
    <property type="molecule type" value="Genomic_DNA"/>
</dbReference>
<organism evidence="1 2">
    <name type="scientific">Dolichospermum flos-aquae UHCC 0037</name>
    <dbReference type="NCBI Taxonomy" id="2590026"/>
    <lineage>
        <taxon>Bacteria</taxon>
        <taxon>Bacillati</taxon>
        <taxon>Cyanobacteriota</taxon>
        <taxon>Cyanophyceae</taxon>
        <taxon>Nostocales</taxon>
        <taxon>Aphanizomenonaceae</taxon>
        <taxon>Dolichospermum</taxon>
    </lineage>
</organism>
<name>A0ACC7S159_DOLFA</name>
<reference evidence="2" key="1">
    <citation type="journal article" date="2020" name="Toxins">
        <title>Phylogenomic Analysis of Secondary Metabolism in the Toxic Cyanobacterial Genera Anabaena, Dolichospermum and Aphanizomenon.</title>
        <authorList>
            <person name="Oesterholm J."/>
            <person name="Popin R.V."/>
            <person name="Fewer D.P."/>
            <person name="Sivonen K."/>
        </authorList>
    </citation>
    <scope>NUCLEOTIDE SEQUENCE [LARGE SCALE GENOMIC DNA]</scope>
    <source>
        <strain evidence="2">UHCC 0037</strain>
    </source>
</reference>
<gene>
    <name evidence="1" type="ORF">FJR39_02855</name>
</gene>
<proteinExistence type="predicted"/>
<sequence>MTKITKLQAVSYLAPNYFGLYQEITAYLGRVLQVEIALHQSKYDPLKDTLLFKDQIDLAFICGLPLIRYSQIAPNQLQTLVAPVMQSSRYGDCPVYYADVIVKTDSNIQKFADLSGKTFCYNDSGSNSGYHLLWRWLSQEKYPPNFWGKSLESGSHQRSIRWVVEGLADCAAIDSVVLEQELRDFPELSHHLRVVQIIGPSPMPPLVTARRLGISLIQQMQLALLQPDAQLQEIMKQFSVKRFDAVKLENYLVLNHSRFAHFLGS</sequence>
<comment type="caution">
    <text evidence="1">The sequence shown here is derived from an EMBL/GenBank/DDBJ whole genome shotgun (WGS) entry which is preliminary data.</text>
</comment>
<accession>A0ACC7S159</accession>